<dbReference type="CDD" id="cd07067">
    <property type="entry name" value="HP_PGM_like"/>
    <property type="match status" value="1"/>
</dbReference>
<gene>
    <name evidence="3" type="ORF">EVA96_00945</name>
</gene>
<reference evidence="3 4" key="1">
    <citation type="submission" date="2019-02" db="EMBL/GenBank/DDBJ databases">
        <title>Prokaryotic population dynamics and viral predation in marine succession experiment using metagenomics: the confinement effect.</title>
        <authorList>
            <person name="Haro-Moreno J.M."/>
            <person name="Rodriguez-Valera F."/>
            <person name="Lopez-Perez M."/>
        </authorList>
    </citation>
    <scope>NUCLEOTIDE SEQUENCE [LARGE SCALE GENOMIC DNA]</scope>
    <source>
        <strain evidence="3">MED-G163</strain>
    </source>
</reference>
<dbReference type="Pfam" id="PF00300">
    <property type="entry name" value="His_Phos_1"/>
    <property type="match status" value="1"/>
</dbReference>
<comment type="caution">
    <text evidence="3">The sequence shown here is derived from an EMBL/GenBank/DDBJ whole genome shotgun (WGS) entry which is preliminary data.</text>
</comment>
<feature type="active site" description="Proton donor/acceptor" evidence="1">
    <location>
        <position position="82"/>
    </location>
</feature>
<accession>A0A520MNF0</accession>
<dbReference type="InterPro" id="IPR013078">
    <property type="entry name" value="His_Pase_superF_clade-1"/>
</dbReference>
<organism evidence="3 4">
    <name type="scientific">SAR86 cluster bacterium</name>
    <dbReference type="NCBI Taxonomy" id="2030880"/>
    <lineage>
        <taxon>Bacteria</taxon>
        <taxon>Pseudomonadati</taxon>
        <taxon>Pseudomonadota</taxon>
        <taxon>Gammaproteobacteria</taxon>
        <taxon>SAR86 cluster</taxon>
    </lineage>
</organism>
<dbReference type="SMART" id="SM00855">
    <property type="entry name" value="PGAM"/>
    <property type="match status" value="1"/>
</dbReference>
<dbReference type="PANTHER" id="PTHR47623:SF1">
    <property type="entry name" value="OS09G0287300 PROTEIN"/>
    <property type="match status" value="1"/>
</dbReference>
<protein>
    <submittedName>
        <fullName evidence="3">Histidine phosphatase family protein</fullName>
    </submittedName>
</protein>
<dbReference type="AlphaFoldDB" id="A0A520MNF0"/>
<evidence type="ECO:0000313" key="3">
    <source>
        <dbReference type="EMBL" id="RZO22745.1"/>
    </source>
</evidence>
<evidence type="ECO:0000256" key="2">
    <source>
        <dbReference type="PIRSR" id="PIRSR613078-2"/>
    </source>
</evidence>
<dbReference type="InterPro" id="IPR029033">
    <property type="entry name" value="His_PPase_superfam"/>
</dbReference>
<evidence type="ECO:0000256" key="1">
    <source>
        <dbReference type="PIRSR" id="PIRSR613078-1"/>
    </source>
</evidence>
<feature type="binding site" evidence="2">
    <location>
        <position position="58"/>
    </location>
    <ligand>
        <name>substrate</name>
    </ligand>
</feature>
<name>A0A520MNF0_9GAMM</name>
<feature type="active site" description="Tele-phosphohistidine intermediate" evidence="1">
    <location>
        <position position="9"/>
    </location>
</feature>
<dbReference type="Proteomes" id="UP000315782">
    <property type="component" value="Unassembled WGS sequence"/>
</dbReference>
<dbReference type="EMBL" id="SHBI01000002">
    <property type="protein sequence ID" value="RZO22745.1"/>
    <property type="molecule type" value="Genomic_DNA"/>
</dbReference>
<proteinExistence type="predicted"/>
<dbReference type="Gene3D" id="3.40.50.1240">
    <property type="entry name" value="Phosphoglycerate mutase-like"/>
    <property type="match status" value="1"/>
</dbReference>
<dbReference type="SUPFAM" id="SSF53254">
    <property type="entry name" value="Phosphoglycerate mutase-like"/>
    <property type="match status" value="1"/>
</dbReference>
<evidence type="ECO:0000313" key="4">
    <source>
        <dbReference type="Proteomes" id="UP000315782"/>
    </source>
</evidence>
<dbReference type="PANTHER" id="PTHR47623">
    <property type="entry name" value="OS09G0287300 PROTEIN"/>
    <property type="match status" value="1"/>
</dbReference>
<sequence length="164" mass="18880">MKQIFLLRHAKSDWSNLGQQDFDRPLSKRGINNAAKISEYVRKNNYSVDKVYCSSSERTKQTFDLCSDGFNFPINQADYLDELYFGGISEVSSLIKSLKESISSVLLVGHNPTMHYLVEELTEQRLIKFPTCSLAEITTENLWKDVPLKKCTLKSFIKPKELKF</sequence>